<accession>A0AA38RKR5</accession>
<dbReference type="Proteomes" id="UP001174691">
    <property type="component" value="Unassembled WGS sequence"/>
</dbReference>
<comment type="caution">
    <text evidence="2">The sequence shown here is derived from an EMBL/GenBank/DDBJ whole genome shotgun (WGS) entry which is preliminary data.</text>
</comment>
<protein>
    <submittedName>
        <fullName evidence="2">Uncharacterized protein</fullName>
    </submittedName>
</protein>
<evidence type="ECO:0000313" key="2">
    <source>
        <dbReference type="EMBL" id="KAJ9141624.1"/>
    </source>
</evidence>
<evidence type="ECO:0000256" key="1">
    <source>
        <dbReference type="SAM" id="MobiDB-lite"/>
    </source>
</evidence>
<dbReference type="EMBL" id="JANBVN010000128">
    <property type="protein sequence ID" value="KAJ9141624.1"/>
    <property type="molecule type" value="Genomic_DNA"/>
</dbReference>
<name>A0AA38RKR5_9PEZI</name>
<sequence length="129" mass="14798">MSSSSDMNQYWYSNVDIHRKVITQELQYYLGPQATVRPYTFEGEDGFLVTTPGPALSDEQINDICLKSREMWERQAAARGQLNQDKPLKRPLHQPVIITKAGSSNSNRRRGTDRWRNGSGGRGEEKRRD</sequence>
<keyword evidence="3" id="KW-1185">Reference proteome</keyword>
<proteinExistence type="predicted"/>
<evidence type="ECO:0000313" key="3">
    <source>
        <dbReference type="Proteomes" id="UP001174691"/>
    </source>
</evidence>
<feature type="compositionally biased region" description="Basic and acidic residues" evidence="1">
    <location>
        <begin position="110"/>
        <end position="129"/>
    </location>
</feature>
<organism evidence="2 3">
    <name type="scientific">Coniochaeta hoffmannii</name>
    <dbReference type="NCBI Taxonomy" id="91930"/>
    <lineage>
        <taxon>Eukaryota</taxon>
        <taxon>Fungi</taxon>
        <taxon>Dikarya</taxon>
        <taxon>Ascomycota</taxon>
        <taxon>Pezizomycotina</taxon>
        <taxon>Sordariomycetes</taxon>
        <taxon>Sordariomycetidae</taxon>
        <taxon>Coniochaetales</taxon>
        <taxon>Coniochaetaceae</taxon>
        <taxon>Coniochaeta</taxon>
    </lineage>
</organism>
<dbReference type="AlphaFoldDB" id="A0AA38RKR5"/>
<reference evidence="2" key="1">
    <citation type="submission" date="2022-07" db="EMBL/GenBank/DDBJ databases">
        <title>Fungi with potential for degradation of polypropylene.</title>
        <authorList>
            <person name="Gostincar C."/>
        </authorList>
    </citation>
    <scope>NUCLEOTIDE SEQUENCE</scope>
    <source>
        <strain evidence="2">EXF-13287</strain>
    </source>
</reference>
<feature type="region of interest" description="Disordered" evidence="1">
    <location>
        <begin position="77"/>
        <end position="129"/>
    </location>
</feature>
<dbReference type="PANTHER" id="PTHR39609:SF2">
    <property type="entry name" value="TRANSCRIPTION FACTOR RFEG"/>
    <property type="match status" value="1"/>
</dbReference>
<gene>
    <name evidence="2" type="ORF">NKR19_g7400</name>
</gene>
<dbReference type="PANTHER" id="PTHR39609">
    <property type="entry name" value="RFEG-RELATED"/>
    <property type="match status" value="1"/>
</dbReference>